<dbReference type="PANTHER" id="PTHR13016:SF0">
    <property type="entry name" value="AMME SYNDROME CANDIDATE GENE 1 PROTEIN"/>
    <property type="match status" value="1"/>
</dbReference>
<proteinExistence type="predicted"/>
<dbReference type="InterPro" id="IPR036071">
    <property type="entry name" value="AMMECR1_dom_sf"/>
</dbReference>
<evidence type="ECO:0000313" key="2">
    <source>
        <dbReference type="EMBL" id="OQX90657.1"/>
    </source>
</evidence>
<dbReference type="Proteomes" id="UP000192611">
    <property type="component" value="Unassembled WGS sequence"/>
</dbReference>
<feature type="domain" description="AMMECR1" evidence="1">
    <location>
        <begin position="1"/>
        <end position="169"/>
    </location>
</feature>
<dbReference type="Gene3D" id="3.30.700.20">
    <property type="entry name" value="Hypothetical protein ph0010, domain 1"/>
    <property type="match status" value="1"/>
</dbReference>
<evidence type="ECO:0000313" key="3">
    <source>
        <dbReference type="Proteomes" id="UP000192611"/>
    </source>
</evidence>
<protein>
    <submittedName>
        <fullName evidence="2">AmmeMemoRadiSam system protein A</fullName>
    </submittedName>
</protein>
<dbReference type="InterPro" id="IPR027623">
    <property type="entry name" value="AmmeMemoSam_A"/>
</dbReference>
<dbReference type="InterPro" id="IPR027485">
    <property type="entry name" value="AMMECR1_N"/>
</dbReference>
<evidence type="ECO:0000259" key="1">
    <source>
        <dbReference type="PROSITE" id="PS51112"/>
    </source>
</evidence>
<dbReference type="Pfam" id="PF01871">
    <property type="entry name" value="AMMECR1"/>
    <property type="match status" value="1"/>
</dbReference>
<dbReference type="PANTHER" id="PTHR13016">
    <property type="entry name" value="AMMECR1 HOMOLOG"/>
    <property type="match status" value="1"/>
</dbReference>
<name>A0A1W9S201_9BACT</name>
<dbReference type="AlphaFoldDB" id="A0A1W9S201"/>
<reference evidence="3" key="1">
    <citation type="submission" date="2017-03" db="EMBL/GenBank/DDBJ databases">
        <title>Novel pathways for hydrocarbon cycling and metabolic interdependencies in hydrothermal sediment communities.</title>
        <authorList>
            <person name="Dombrowski N."/>
            <person name="Seitz K."/>
            <person name="Teske A."/>
            <person name="Baker B."/>
        </authorList>
    </citation>
    <scope>NUCLEOTIDE SEQUENCE [LARGE SCALE GENOMIC DNA]</scope>
</reference>
<dbReference type="EMBL" id="NATQ01000036">
    <property type="protein sequence ID" value="OQX90657.1"/>
    <property type="molecule type" value="Genomic_DNA"/>
</dbReference>
<dbReference type="SUPFAM" id="SSF143447">
    <property type="entry name" value="AMMECR1-like"/>
    <property type="match status" value="1"/>
</dbReference>
<dbReference type="NCBIfam" id="TIGR04335">
    <property type="entry name" value="AmmeMemoSam_A"/>
    <property type="match status" value="1"/>
</dbReference>
<dbReference type="PROSITE" id="PS51112">
    <property type="entry name" value="AMMECR1"/>
    <property type="match status" value="1"/>
</dbReference>
<dbReference type="InterPro" id="IPR023473">
    <property type="entry name" value="AMMECR1"/>
</dbReference>
<dbReference type="InterPro" id="IPR002733">
    <property type="entry name" value="AMMECR1_domain"/>
</dbReference>
<organism evidence="2 3">
    <name type="scientific">Candidatus Coatesbacteria bacterium 4484_99</name>
    <dbReference type="NCBI Taxonomy" id="1970774"/>
    <lineage>
        <taxon>Bacteria</taxon>
        <taxon>Candidatus Coatesiibacteriota</taxon>
    </lineage>
</organism>
<gene>
    <name evidence="2" type="ORF">B6D57_02390</name>
</gene>
<accession>A0A1W9S201</accession>
<sequence>MDKYVELAKSAIERYVLYGEVISPPEPLPEEFEKRCGAFVSLKQSGRLRGCIGTFMPMYDNLALEIINNAISAATRDPRFPPVRPEELGTLDISVDILSEPEPVEDLSEMNPKKYGLILRTENGRQGLLLPDLEGVDTVEEQVRIVRMKAGIDEGEEIRAFRFTVERHK</sequence>
<comment type="caution">
    <text evidence="2">The sequence shown here is derived from an EMBL/GenBank/DDBJ whole genome shotgun (WGS) entry which is preliminary data.</text>
</comment>